<dbReference type="EMBL" id="MU267738">
    <property type="protein sequence ID" value="KAH7909856.1"/>
    <property type="molecule type" value="Genomic_DNA"/>
</dbReference>
<dbReference type="Proteomes" id="UP000790377">
    <property type="component" value="Unassembled WGS sequence"/>
</dbReference>
<proteinExistence type="predicted"/>
<comment type="caution">
    <text evidence="1">The sequence shown here is derived from an EMBL/GenBank/DDBJ whole genome shotgun (WGS) entry which is preliminary data.</text>
</comment>
<name>A0ACB8AA09_9AGAM</name>
<sequence length="763" mass="83329">MLALLTTDSLYLEDPIALKSRSDALKPSKLLSAPCTACTWSHQNTHLYIASRSLIHKYSPSDASLHLIYSSEDPITSLISKNTGNVLIFAAANKLYVLECTTERIVQTFQSHKTPIIAVSLSNDSGLLASITSSVAHVHNLSLSSPTILRGLSTAGKITACTFHPHTRNRLLLCVGMQMLVYDVTKPSGPVKSVQIPDSRTGQLIAVVCSPFSKTLVAVATSGGDIYLIDLDKEKGLVSVFFALFKTINVNTPLTSLAFTAEGAAIYLGTESGKLLILDLRTLDKTPKAISVSDKESRIENICVQRKLKPSGSDLKPIPIPEAKAARSPNMKARLASKPSHPTPDPEAAYLFGGAPRRPSANPKSPNIKSPVSINQRSTFGTNPRSPFDTNTRSTPHINVTPTRTHSSPALSRSKTGSIGAGIKSPARVVVPKKLQVGTETRVTPKKGVPKESVIHAEERDVFSPIQNMDGDAGSSKDKSPGSTNKFHGENRVPQSPNANATSRTRDAKRVASTSSDRRSALTTGRDRTRTTSMTSRSGATLTVPVSRTVSSASCRTSATSRPTSSASRVTSVTSRSTSSVSHSSKNKLNIREADDAGYDDGMLDVMDRIAKGKGKEKDVEDEIEWTQLAKRSKDDECQRQDKKRDEDEWKREQELSIQLSPRRPAAPTSNPPWLYPQISSANANNNPHANMHAHDLLRSIIQDVMYDFRQESRKDVMGLHLDIVRLGTGMRGLREEMSDMREENRRLRQENESLRYRIQRGG</sequence>
<evidence type="ECO:0000313" key="2">
    <source>
        <dbReference type="Proteomes" id="UP000790377"/>
    </source>
</evidence>
<protein>
    <submittedName>
        <fullName evidence="1">WD40-repeat-containing domain protein</fullName>
    </submittedName>
</protein>
<keyword evidence="2" id="KW-1185">Reference proteome</keyword>
<organism evidence="1 2">
    <name type="scientific">Hygrophoropsis aurantiaca</name>
    <dbReference type="NCBI Taxonomy" id="72124"/>
    <lineage>
        <taxon>Eukaryota</taxon>
        <taxon>Fungi</taxon>
        <taxon>Dikarya</taxon>
        <taxon>Basidiomycota</taxon>
        <taxon>Agaricomycotina</taxon>
        <taxon>Agaricomycetes</taxon>
        <taxon>Agaricomycetidae</taxon>
        <taxon>Boletales</taxon>
        <taxon>Coniophorineae</taxon>
        <taxon>Hygrophoropsidaceae</taxon>
        <taxon>Hygrophoropsis</taxon>
    </lineage>
</organism>
<accession>A0ACB8AA09</accession>
<evidence type="ECO:0000313" key="1">
    <source>
        <dbReference type="EMBL" id="KAH7909856.1"/>
    </source>
</evidence>
<reference evidence="1" key="1">
    <citation type="journal article" date="2021" name="New Phytol.">
        <title>Evolutionary innovations through gain and loss of genes in the ectomycorrhizal Boletales.</title>
        <authorList>
            <person name="Wu G."/>
            <person name="Miyauchi S."/>
            <person name="Morin E."/>
            <person name="Kuo A."/>
            <person name="Drula E."/>
            <person name="Varga T."/>
            <person name="Kohler A."/>
            <person name="Feng B."/>
            <person name="Cao Y."/>
            <person name="Lipzen A."/>
            <person name="Daum C."/>
            <person name="Hundley H."/>
            <person name="Pangilinan J."/>
            <person name="Johnson J."/>
            <person name="Barry K."/>
            <person name="LaButti K."/>
            <person name="Ng V."/>
            <person name="Ahrendt S."/>
            <person name="Min B."/>
            <person name="Choi I.G."/>
            <person name="Park H."/>
            <person name="Plett J.M."/>
            <person name="Magnuson J."/>
            <person name="Spatafora J.W."/>
            <person name="Nagy L.G."/>
            <person name="Henrissat B."/>
            <person name="Grigoriev I.V."/>
            <person name="Yang Z.L."/>
            <person name="Xu J."/>
            <person name="Martin F.M."/>
        </authorList>
    </citation>
    <scope>NUCLEOTIDE SEQUENCE</scope>
    <source>
        <strain evidence="1">ATCC 28755</strain>
    </source>
</reference>
<gene>
    <name evidence="1" type="ORF">BJ138DRAFT_1088736</name>
</gene>